<feature type="transmembrane region" description="Helical" evidence="3">
    <location>
        <begin position="38"/>
        <end position="59"/>
    </location>
</feature>
<dbReference type="PANTHER" id="PTHR37313">
    <property type="entry name" value="UPF0749 PROTEIN RV1825"/>
    <property type="match status" value="1"/>
</dbReference>
<evidence type="ECO:0000256" key="2">
    <source>
        <dbReference type="SAM" id="MobiDB-lite"/>
    </source>
</evidence>
<evidence type="ECO:0000313" key="5">
    <source>
        <dbReference type="Proteomes" id="UP000233781"/>
    </source>
</evidence>
<dbReference type="GO" id="GO:0005886">
    <property type="term" value="C:plasma membrane"/>
    <property type="evidence" value="ECO:0007669"/>
    <property type="project" value="TreeGrafter"/>
</dbReference>
<dbReference type="Proteomes" id="UP000233781">
    <property type="component" value="Unassembled WGS sequence"/>
</dbReference>
<keyword evidence="5" id="KW-1185">Reference proteome</keyword>
<gene>
    <name evidence="4" type="ORF">ATL31_0178</name>
</gene>
<dbReference type="Gene3D" id="3.30.70.1880">
    <property type="entry name" value="Protein of unknown function DUF881"/>
    <property type="match status" value="1"/>
</dbReference>
<evidence type="ECO:0000313" key="4">
    <source>
        <dbReference type="EMBL" id="PKW25390.1"/>
    </source>
</evidence>
<feature type="compositionally biased region" description="Low complexity" evidence="2">
    <location>
        <begin position="265"/>
        <end position="286"/>
    </location>
</feature>
<keyword evidence="3" id="KW-0812">Transmembrane</keyword>
<keyword evidence="3" id="KW-0472">Membrane</keyword>
<protein>
    <submittedName>
        <fullName evidence="4">Uncharacterized protein YlxW (UPF0749 family)</fullName>
    </submittedName>
</protein>
<organism evidence="4 5">
    <name type="scientific">Phycicoccus duodecadis</name>
    <dbReference type="NCBI Taxonomy" id="173053"/>
    <lineage>
        <taxon>Bacteria</taxon>
        <taxon>Bacillati</taxon>
        <taxon>Actinomycetota</taxon>
        <taxon>Actinomycetes</taxon>
        <taxon>Micrococcales</taxon>
        <taxon>Intrasporangiaceae</taxon>
        <taxon>Phycicoccus</taxon>
    </lineage>
</organism>
<dbReference type="Pfam" id="PF05949">
    <property type="entry name" value="DUF881"/>
    <property type="match status" value="1"/>
</dbReference>
<evidence type="ECO:0000256" key="3">
    <source>
        <dbReference type="SAM" id="Phobius"/>
    </source>
</evidence>
<accession>A0A2N3YF09</accession>
<reference evidence="4 5" key="1">
    <citation type="submission" date="2017-12" db="EMBL/GenBank/DDBJ databases">
        <title>Sequencing the genomes of 1000 Actinobacteria strains.</title>
        <authorList>
            <person name="Klenk H.-P."/>
        </authorList>
    </citation>
    <scope>NUCLEOTIDE SEQUENCE [LARGE SCALE GENOMIC DNA]</scope>
    <source>
        <strain evidence="4 5">DSM 12806</strain>
    </source>
</reference>
<sequence length="286" mass="29551">MTLIRAMLERPLDPGYAAAADRREAAGLPRATTLRSPLLAGAVLVIGLVVGVAASNLTAADSPRAAARADLIQQITARRTQVDRLSAQAQTLQADLTAREASRLGDQGELARGRSLAIAVGALPMEGPGMTVTLDDAPDADQATGTDAGEKRVFSRDVQIVVNALWQAGAEAISINGMRLTSLSEIRFAGSAIVVGHRALNRPYVVTALGPPRDLPGDFADGPGGTYISTLHSTFGIRADTEVSQRLTVPAASRLTTRYAQPMDTGSPGTPSPSATTSTETGGSAS</sequence>
<name>A0A2N3YF09_9MICO</name>
<dbReference type="PANTHER" id="PTHR37313:SF1">
    <property type="entry name" value="UPF0749 PROTEIN RV1823"/>
    <property type="match status" value="1"/>
</dbReference>
<dbReference type="EMBL" id="PJNE01000001">
    <property type="protein sequence ID" value="PKW25390.1"/>
    <property type="molecule type" value="Genomic_DNA"/>
</dbReference>
<dbReference type="AlphaFoldDB" id="A0A2N3YF09"/>
<comment type="similarity">
    <text evidence="1">Belongs to the UPF0749 family.</text>
</comment>
<keyword evidence="3" id="KW-1133">Transmembrane helix</keyword>
<proteinExistence type="inferred from homology"/>
<dbReference type="InterPro" id="IPR010273">
    <property type="entry name" value="DUF881"/>
</dbReference>
<evidence type="ECO:0000256" key="1">
    <source>
        <dbReference type="ARBA" id="ARBA00009108"/>
    </source>
</evidence>
<feature type="region of interest" description="Disordered" evidence="2">
    <location>
        <begin position="254"/>
        <end position="286"/>
    </location>
</feature>
<comment type="caution">
    <text evidence="4">The sequence shown here is derived from an EMBL/GenBank/DDBJ whole genome shotgun (WGS) entry which is preliminary data.</text>
</comment>